<protein>
    <submittedName>
        <fullName evidence="3">Tigger transposable element-derived protein 6-like</fullName>
    </submittedName>
</protein>
<accession>A0A6J0BAI5</accession>
<evidence type="ECO:0000259" key="1">
    <source>
        <dbReference type="Pfam" id="PF03184"/>
    </source>
</evidence>
<dbReference type="PANTHER" id="PTHR19303:SF73">
    <property type="entry name" value="PROTEIN PDC2"/>
    <property type="match status" value="1"/>
</dbReference>
<dbReference type="PANTHER" id="PTHR19303">
    <property type="entry name" value="TRANSPOSON"/>
    <property type="match status" value="1"/>
</dbReference>
<dbReference type="InterPro" id="IPR050863">
    <property type="entry name" value="CenT-Element_Derived"/>
</dbReference>
<gene>
    <name evidence="3" type="primary">LOC107217977</name>
</gene>
<evidence type="ECO:0000313" key="2">
    <source>
        <dbReference type="Proteomes" id="UP000829291"/>
    </source>
</evidence>
<organism evidence="3">
    <name type="scientific">Neodiprion lecontei</name>
    <name type="common">Redheaded pine sawfly</name>
    <dbReference type="NCBI Taxonomy" id="441921"/>
    <lineage>
        <taxon>Eukaryota</taxon>
        <taxon>Metazoa</taxon>
        <taxon>Ecdysozoa</taxon>
        <taxon>Arthropoda</taxon>
        <taxon>Hexapoda</taxon>
        <taxon>Insecta</taxon>
        <taxon>Pterygota</taxon>
        <taxon>Neoptera</taxon>
        <taxon>Endopterygota</taxon>
        <taxon>Hymenoptera</taxon>
        <taxon>Tenthredinoidea</taxon>
        <taxon>Diprionidae</taxon>
        <taxon>Diprioninae</taxon>
        <taxon>Neodiprion</taxon>
    </lineage>
</organism>
<dbReference type="Proteomes" id="UP000829291">
    <property type="component" value="Chromosome 2"/>
</dbReference>
<dbReference type="Pfam" id="PF03184">
    <property type="entry name" value="DDE_1"/>
    <property type="match status" value="1"/>
</dbReference>
<dbReference type="KEGG" id="nlo:107217977"/>
<dbReference type="GO" id="GO:0003676">
    <property type="term" value="F:nucleic acid binding"/>
    <property type="evidence" value="ECO:0007669"/>
    <property type="project" value="InterPro"/>
</dbReference>
<dbReference type="InterPro" id="IPR004875">
    <property type="entry name" value="DDE_SF_endonuclease_dom"/>
</dbReference>
<sequence length="237" mass="27672">MFVDNCTAHNNMPKLEYVKLLYLPANTTSKLQPMDQGIINNFKVYYRKEVVQYVLKSIEDDKSPEINILQAMRFARKAWFSVSKTKISNGYKKAGFKVTNVSEPENLQEEVETIARFPEWNKLIFTCRNNENDQQPSFQDFVSMDDDVIISEDLTDDEIVSTYSSLETEAEIEEVYEETSVNISKREAMEALETLHKYFEMSNIDDQRIFDQIYAIEKQVLATSHQIQTNITDYFES</sequence>
<reference evidence="3" key="1">
    <citation type="submission" date="2025-08" db="UniProtKB">
        <authorList>
            <consortium name="RefSeq"/>
        </authorList>
    </citation>
    <scope>IDENTIFICATION</scope>
    <source>
        <tissue evidence="3">Thorax and Abdomen</tissue>
    </source>
</reference>
<dbReference type="GeneID" id="107217977"/>
<proteinExistence type="predicted"/>
<keyword evidence="2" id="KW-1185">Reference proteome</keyword>
<dbReference type="InParanoid" id="A0A6J0BAI5"/>
<dbReference type="RefSeq" id="XP_015511187.2">
    <property type="nucleotide sequence ID" value="XM_015655701.2"/>
</dbReference>
<dbReference type="OrthoDB" id="125347at2759"/>
<name>A0A6J0BAI5_NEOLC</name>
<feature type="domain" description="DDE-1" evidence="1">
    <location>
        <begin position="4"/>
        <end position="91"/>
    </location>
</feature>
<evidence type="ECO:0000313" key="3">
    <source>
        <dbReference type="RefSeq" id="XP_015511187.2"/>
    </source>
</evidence>